<reference evidence="4" key="1">
    <citation type="submission" date="2021-09" db="EMBL/GenBank/DDBJ databases">
        <title>A high-quality genome of the endoparasitic fungus Hirsutella rhossiliensis with a comparison of Hirsutella genomes reveals transposable elements contributing to genome size variation.</title>
        <authorList>
            <person name="Lin R."/>
            <person name="Jiao Y."/>
            <person name="Sun X."/>
            <person name="Ling J."/>
            <person name="Xie B."/>
            <person name="Cheng X."/>
        </authorList>
    </citation>
    <scope>NUCLEOTIDE SEQUENCE</scope>
    <source>
        <strain evidence="4">HR02</strain>
    </source>
</reference>
<dbReference type="AlphaFoldDB" id="A0A9P8MNV7"/>
<organism evidence="4 5">
    <name type="scientific">Hirsutella rhossiliensis</name>
    <dbReference type="NCBI Taxonomy" id="111463"/>
    <lineage>
        <taxon>Eukaryota</taxon>
        <taxon>Fungi</taxon>
        <taxon>Dikarya</taxon>
        <taxon>Ascomycota</taxon>
        <taxon>Pezizomycotina</taxon>
        <taxon>Sordariomycetes</taxon>
        <taxon>Hypocreomycetidae</taxon>
        <taxon>Hypocreales</taxon>
        <taxon>Ophiocordycipitaceae</taxon>
        <taxon>Hirsutella</taxon>
    </lineage>
</organism>
<dbReference type="RefSeq" id="XP_044716068.1">
    <property type="nucleotide sequence ID" value="XM_044868713.1"/>
</dbReference>
<dbReference type="GeneID" id="68359371"/>
<keyword evidence="5" id="KW-1185">Reference proteome</keyword>
<dbReference type="PANTHER" id="PTHR31121:SF7">
    <property type="entry name" value="MANNOSYLTRANSFERASE KTR4-RELATED"/>
    <property type="match status" value="1"/>
</dbReference>
<keyword evidence="2" id="KW-0328">Glycosyltransferase</keyword>
<comment type="caution">
    <text evidence="4">The sequence shown here is derived from an EMBL/GenBank/DDBJ whole genome shotgun (WGS) entry which is preliminary data.</text>
</comment>
<dbReference type="GO" id="GO:0016020">
    <property type="term" value="C:membrane"/>
    <property type="evidence" value="ECO:0007669"/>
    <property type="project" value="InterPro"/>
</dbReference>
<evidence type="ECO:0000313" key="4">
    <source>
        <dbReference type="EMBL" id="KAH0958555.1"/>
    </source>
</evidence>
<dbReference type="InterPro" id="IPR002685">
    <property type="entry name" value="Glyco_trans_15"/>
</dbReference>
<evidence type="ECO:0000256" key="3">
    <source>
        <dbReference type="ARBA" id="ARBA00022679"/>
    </source>
</evidence>
<dbReference type="GO" id="GO:0000032">
    <property type="term" value="P:cell wall mannoprotein biosynthetic process"/>
    <property type="evidence" value="ECO:0007669"/>
    <property type="project" value="TreeGrafter"/>
</dbReference>
<dbReference type="Pfam" id="PF01793">
    <property type="entry name" value="Glyco_transf_15"/>
    <property type="match status" value="2"/>
</dbReference>
<dbReference type="Proteomes" id="UP000824596">
    <property type="component" value="Unassembled WGS sequence"/>
</dbReference>
<comment type="similarity">
    <text evidence="1">Belongs to the glycosyltransferase 15 family.</text>
</comment>
<dbReference type="GO" id="GO:0005794">
    <property type="term" value="C:Golgi apparatus"/>
    <property type="evidence" value="ECO:0007669"/>
    <property type="project" value="TreeGrafter"/>
</dbReference>
<dbReference type="GO" id="GO:0006487">
    <property type="term" value="P:protein N-linked glycosylation"/>
    <property type="evidence" value="ECO:0007669"/>
    <property type="project" value="TreeGrafter"/>
</dbReference>
<dbReference type="GO" id="GO:0006493">
    <property type="term" value="P:protein O-linked glycosylation"/>
    <property type="evidence" value="ECO:0007669"/>
    <property type="project" value="TreeGrafter"/>
</dbReference>
<evidence type="ECO:0000256" key="2">
    <source>
        <dbReference type="ARBA" id="ARBA00022676"/>
    </source>
</evidence>
<dbReference type="PANTHER" id="PTHR31121">
    <property type="entry name" value="ALPHA-1,2 MANNOSYLTRANSFERASE KTR1"/>
    <property type="match status" value="1"/>
</dbReference>
<keyword evidence="3" id="KW-0808">Transferase</keyword>
<sequence>MNRAPGPVRWFSLCLALGACLCVWFGLLLPSNKLAVSMASADRPPRAVIVSLAHEHDLRPILSSISQLEETFNSRHRYDWVFFSTRPLSEQFRRLTSNATKAACLYDVIDNAHPSVPGDAHDPQLDAQCSVMERDDDPYEATPLARRIRRWKSGAFAKENRLKGYDWFWIVEPGAQFNHNIDFDVFRVMRHHGIAYGSNKAGVDGVHLRKLSRHVRRFVDENPGLVHAEADISWLLGSGDGGQGAADDFDPEAGDAIVAQDYEALQEGLAESFATGGWQGEGGDGDNAGAPIEVFASRLGSIYRSSLWPAFEIGSLAFLRSQSHQALFEHLDKAGDLYYRGFGQASTPTLSASMFLPQKSVLRIRVRDKRYARGPSPPDSTPNPKLNLARIVRDIKAASAGAVDQREAMLLREAMADWQAFWELVAVEFDRQGRMPDLQSGNTVVDERNFQLDKSKPKPKPKPIRLVYRMVDYRGLGPVATPPRRQPKSVMLM</sequence>
<name>A0A9P8MNV7_9HYPO</name>
<dbReference type="Gene3D" id="3.90.550.10">
    <property type="entry name" value="Spore Coat Polysaccharide Biosynthesis Protein SpsA, Chain A"/>
    <property type="match status" value="1"/>
</dbReference>
<dbReference type="PROSITE" id="PS51257">
    <property type="entry name" value="PROKAR_LIPOPROTEIN"/>
    <property type="match status" value="1"/>
</dbReference>
<dbReference type="GO" id="GO:0000026">
    <property type="term" value="F:alpha-1,2-mannosyltransferase activity"/>
    <property type="evidence" value="ECO:0007669"/>
    <property type="project" value="TreeGrafter"/>
</dbReference>
<dbReference type="EMBL" id="JAIZPD010000015">
    <property type="protein sequence ID" value="KAH0958555.1"/>
    <property type="molecule type" value="Genomic_DNA"/>
</dbReference>
<accession>A0A9P8MNV7</accession>
<evidence type="ECO:0000256" key="1">
    <source>
        <dbReference type="ARBA" id="ARBA00007677"/>
    </source>
</evidence>
<evidence type="ECO:0000313" key="5">
    <source>
        <dbReference type="Proteomes" id="UP000824596"/>
    </source>
</evidence>
<gene>
    <name evidence="4" type="ORF">HRG_10242</name>
</gene>
<dbReference type="SUPFAM" id="SSF53448">
    <property type="entry name" value="Nucleotide-diphospho-sugar transferases"/>
    <property type="match status" value="1"/>
</dbReference>
<protein>
    <submittedName>
        <fullName evidence="4">Glycolipid 2-alpha-mannosyltransferase domain-containing protein</fullName>
    </submittedName>
</protein>
<proteinExistence type="inferred from homology"/>
<dbReference type="InterPro" id="IPR029044">
    <property type="entry name" value="Nucleotide-diphossugar_trans"/>
</dbReference>
<dbReference type="OrthoDB" id="202470at2759"/>